<feature type="transmembrane region" description="Helical" evidence="1">
    <location>
        <begin position="31"/>
        <end position="47"/>
    </location>
</feature>
<dbReference type="AlphaFoldDB" id="A0A1E3Q2U7"/>
<organism evidence="2 3">
    <name type="scientific">Lipomyces starkeyi NRRL Y-11557</name>
    <dbReference type="NCBI Taxonomy" id="675824"/>
    <lineage>
        <taxon>Eukaryota</taxon>
        <taxon>Fungi</taxon>
        <taxon>Dikarya</taxon>
        <taxon>Ascomycota</taxon>
        <taxon>Saccharomycotina</taxon>
        <taxon>Lipomycetes</taxon>
        <taxon>Lipomycetales</taxon>
        <taxon>Lipomycetaceae</taxon>
        <taxon>Lipomyces</taxon>
    </lineage>
</organism>
<proteinExistence type="predicted"/>
<protein>
    <submittedName>
        <fullName evidence="2">Uncharacterized protein</fullName>
    </submittedName>
</protein>
<evidence type="ECO:0000313" key="3">
    <source>
        <dbReference type="Proteomes" id="UP000094385"/>
    </source>
</evidence>
<keyword evidence="3" id="KW-1185">Reference proteome</keyword>
<keyword evidence="1" id="KW-0812">Transmembrane</keyword>
<sequence length="156" mass="18339">MSLETMTAMRLRTISACRRCQQYTKGWQHKTFRLLLFFSFVLFVFLYVHNMGIFPSFYSLFFSFTFLSATETEIERAMTWVMQFSVEFPTLCNLIQLIRCFQAAKWQSGLTTEPRSLSSRTPVQEESHVRFEAIRYDMAISCPALAYWMHSSLSSI</sequence>
<evidence type="ECO:0000256" key="1">
    <source>
        <dbReference type="SAM" id="Phobius"/>
    </source>
</evidence>
<reference evidence="2 3" key="1">
    <citation type="journal article" date="2016" name="Proc. Natl. Acad. Sci. U.S.A.">
        <title>Comparative genomics of biotechnologically important yeasts.</title>
        <authorList>
            <person name="Riley R."/>
            <person name="Haridas S."/>
            <person name="Wolfe K.H."/>
            <person name="Lopes M.R."/>
            <person name="Hittinger C.T."/>
            <person name="Goeker M."/>
            <person name="Salamov A.A."/>
            <person name="Wisecaver J.H."/>
            <person name="Long T.M."/>
            <person name="Calvey C.H."/>
            <person name="Aerts A.L."/>
            <person name="Barry K.W."/>
            <person name="Choi C."/>
            <person name="Clum A."/>
            <person name="Coughlan A.Y."/>
            <person name="Deshpande S."/>
            <person name="Douglass A.P."/>
            <person name="Hanson S.J."/>
            <person name="Klenk H.-P."/>
            <person name="LaButti K.M."/>
            <person name="Lapidus A."/>
            <person name="Lindquist E.A."/>
            <person name="Lipzen A.M."/>
            <person name="Meier-Kolthoff J.P."/>
            <person name="Ohm R.A."/>
            <person name="Otillar R.P."/>
            <person name="Pangilinan J.L."/>
            <person name="Peng Y."/>
            <person name="Rokas A."/>
            <person name="Rosa C.A."/>
            <person name="Scheuner C."/>
            <person name="Sibirny A.A."/>
            <person name="Slot J.C."/>
            <person name="Stielow J.B."/>
            <person name="Sun H."/>
            <person name="Kurtzman C.P."/>
            <person name="Blackwell M."/>
            <person name="Grigoriev I.V."/>
            <person name="Jeffries T.W."/>
        </authorList>
    </citation>
    <scope>NUCLEOTIDE SEQUENCE [LARGE SCALE GENOMIC DNA]</scope>
    <source>
        <strain evidence="2 3">NRRL Y-11557</strain>
    </source>
</reference>
<keyword evidence="1" id="KW-1133">Transmembrane helix</keyword>
<keyword evidence="1" id="KW-0472">Membrane</keyword>
<accession>A0A1E3Q2U7</accession>
<evidence type="ECO:0000313" key="2">
    <source>
        <dbReference type="EMBL" id="ODQ71347.1"/>
    </source>
</evidence>
<dbReference type="EMBL" id="KV454298">
    <property type="protein sequence ID" value="ODQ71347.1"/>
    <property type="molecule type" value="Genomic_DNA"/>
</dbReference>
<name>A0A1E3Q2U7_LIPST</name>
<dbReference type="Proteomes" id="UP000094385">
    <property type="component" value="Unassembled WGS sequence"/>
</dbReference>
<gene>
    <name evidence="2" type="ORF">LIPSTDRAFT_153781</name>
</gene>